<dbReference type="PRINTS" id="PR01490">
    <property type="entry name" value="RTXTOXIND"/>
</dbReference>
<organism evidence="2 3">
    <name type="scientific">Flagellimonas pacifica</name>
    <dbReference type="NCBI Taxonomy" id="1247520"/>
    <lineage>
        <taxon>Bacteria</taxon>
        <taxon>Pseudomonadati</taxon>
        <taxon>Bacteroidota</taxon>
        <taxon>Flavobacteriia</taxon>
        <taxon>Flavobacteriales</taxon>
        <taxon>Flavobacteriaceae</taxon>
        <taxon>Flagellimonas</taxon>
    </lineage>
</organism>
<keyword evidence="1" id="KW-0812">Transmembrane</keyword>
<dbReference type="PANTHER" id="PTHR30469:SF15">
    <property type="entry name" value="HLYD FAMILY OF SECRETION PROTEINS"/>
    <property type="match status" value="1"/>
</dbReference>
<name>A0A285MQT1_9FLAO</name>
<accession>A0A285MQT1</accession>
<gene>
    <name evidence="2" type="ORF">SAMN06265377_1335</name>
</gene>
<keyword evidence="1" id="KW-0472">Membrane</keyword>
<dbReference type="Proteomes" id="UP000219048">
    <property type="component" value="Unassembled WGS sequence"/>
</dbReference>
<dbReference type="AlphaFoldDB" id="A0A285MQT1"/>
<evidence type="ECO:0000313" key="3">
    <source>
        <dbReference type="Proteomes" id="UP000219048"/>
    </source>
</evidence>
<dbReference type="PANTHER" id="PTHR30469">
    <property type="entry name" value="MULTIDRUG RESISTANCE PROTEIN MDTA"/>
    <property type="match status" value="1"/>
</dbReference>
<evidence type="ECO:0000256" key="1">
    <source>
        <dbReference type="SAM" id="Phobius"/>
    </source>
</evidence>
<dbReference type="RefSeq" id="WP_097045016.1">
    <property type="nucleotide sequence ID" value="NZ_OBEH01000002.1"/>
</dbReference>
<keyword evidence="3" id="KW-1185">Reference proteome</keyword>
<dbReference type="GO" id="GO:1990281">
    <property type="term" value="C:efflux pump complex"/>
    <property type="evidence" value="ECO:0007669"/>
    <property type="project" value="TreeGrafter"/>
</dbReference>
<feature type="transmembrane region" description="Helical" evidence="1">
    <location>
        <begin position="20"/>
        <end position="42"/>
    </location>
</feature>
<evidence type="ECO:0000313" key="2">
    <source>
        <dbReference type="EMBL" id="SNY99525.1"/>
    </source>
</evidence>
<dbReference type="Gene3D" id="2.40.30.170">
    <property type="match status" value="1"/>
</dbReference>
<reference evidence="3" key="1">
    <citation type="submission" date="2017-09" db="EMBL/GenBank/DDBJ databases">
        <authorList>
            <person name="Varghese N."/>
            <person name="Submissions S."/>
        </authorList>
    </citation>
    <scope>NUCLEOTIDE SEQUENCE [LARGE SCALE GENOMIC DNA]</scope>
    <source>
        <strain evidence="3">DSM 25885</strain>
    </source>
</reference>
<proteinExistence type="predicted"/>
<sequence>MKGLRANHHKEHFGQVPNFWIRWGTLVIVGSGLLLAVIAHLISYPDIVSVNIQLMGNEPIVHLSAQVEGRIKKFHIDQGGTIEKDQVLMELENPAEIHDVVGLKMILDTIEGMGSISVLEESNGLKLGNIRPYFQAYRDLLVRKQLWDSLHPGRTYDRLSNDRTMELSKWIGDSEILLDELEMEIVLGDKELQRFSTLKEKGVVSASEYEEQLRAQINRKQERTRLRQRISETKLIISSQEDIRRKQGFELAMEGKLLTDRIENSRMELLRAIKEYERNYVIRSPIDGRVNWLVPKTPYQNVGQGEPLVAVIPSGSTRASGLMEVPAINKGKIKPGQAVLVQLENFPQEEYGVLKGRVSSINRAPHPIDRTYGVTVTFDTLTTSYGKVLSLEAAYLGKGNIITEEMNLWQRLFRGIHQGLVR</sequence>
<dbReference type="EMBL" id="OBEH01000002">
    <property type="protein sequence ID" value="SNY99525.1"/>
    <property type="molecule type" value="Genomic_DNA"/>
</dbReference>
<dbReference type="OrthoDB" id="7057889at2"/>
<protein>
    <submittedName>
        <fullName evidence="2">HlyD family secretion protein</fullName>
    </submittedName>
</protein>
<keyword evidence="1" id="KW-1133">Transmembrane helix</keyword>
<dbReference type="GO" id="GO:0015562">
    <property type="term" value="F:efflux transmembrane transporter activity"/>
    <property type="evidence" value="ECO:0007669"/>
    <property type="project" value="TreeGrafter"/>
</dbReference>
<dbReference type="Gene3D" id="2.40.50.100">
    <property type="match status" value="1"/>
</dbReference>